<dbReference type="AlphaFoldDB" id="A0A8D8X190"/>
<accession>A0A8D8X190</accession>
<proteinExistence type="predicted"/>
<evidence type="ECO:0000313" key="1">
    <source>
        <dbReference type="EMBL" id="CAG6678094.1"/>
    </source>
</evidence>
<organism evidence="1">
    <name type="scientific">Cacopsylla melanoneura</name>
    <dbReference type="NCBI Taxonomy" id="428564"/>
    <lineage>
        <taxon>Eukaryota</taxon>
        <taxon>Metazoa</taxon>
        <taxon>Ecdysozoa</taxon>
        <taxon>Arthropoda</taxon>
        <taxon>Hexapoda</taxon>
        <taxon>Insecta</taxon>
        <taxon>Pterygota</taxon>
        <taxon>Neoptera</taxon>
        <taxon>Paraneoptera</taxon>
        <taxon>Hemiptera</taxon>
        <taxon>Sternorrhyncha</taxon>
        <taxon>Psylloidea</taxon>
        <taxon>Psyllidae</taxon>
        <taxon>Psyllinae</taxon>
        <taxon>Cacopsylla</taxon>
    </lineage>
</organism>
<protein>
    <submittedName>
        <fullName evidence="1">Uncharacterized protein</fullName>
    </submittedName>
</protein>
<name>A0A8D8X190_9HEMI</name>
<reference evidence="1" key="1">
    <citation type="submission" date="2021-05" db="EMBL/GenBank/DDBJ databases">
        <authorList>
            <person name="Alioto T."/>
            <person name="Alioto T."/>
            <person name="Gomez Garrido J."/>
        </authorList>
    </citation>
    <scope>NUCLEOTIDE SEQUENCE</scope>
</reference>
<sequence>MYYFNMQHIPHFLVCVSLSLSLFFYTYSNLCTRSRVLSLSLSTIQKIWVRVLPGQVKTQILITDQSQNTVFFWNWLILRILHWAQLVFYKIHSLFWHQYHQIIG</sequence>
<dbReference type="EMBL" id="HBUF01244747">
    <property type="protein sequence ID" value="CAG6678094.1"/>
    <property type="molecule type" value="Transcribed_RNA"/>
</dbReference>